<feature type="region of interest" description="Disordered" evidence="1">
    <location>
        <begin position="1"/>
        <end position="41"/>
    </location>
</feature>
<evidence type="ECO:0000313" key="2">
    <source>
        <dbReference type="EMBL" id="KAG0258800.1"/>
    </source>
</evidence>
<accession>A0AAD4H1G2</accession>
<protein>
    <submittedName>
        <fullName evidence="2">Uncharacterized protein</fullName>
    </submittedName>
</protein>
<reference evidence="2" key="1">
    <citation type="journal article" date="2020" name="Fungal Divers.">
        <title>Resolving the Mortierellaceae phylogeny through synthesis of multi-gene phylogenetics and phylogenomics.</title>
        <authorList>
            <person name="Vandepol N."/>
            <person name="Liber J."/>
            <person name="Desiro A."/>
            <person name="Na H."/>
            <person name="Kennedy M."/>
            <person name="Barry K."/>
            <person name="Grigoriev I.V."/>
            <person name="Miller A.N."/>
            <person name="O'Donnell K."/>
            <person name="Stajich J.E."/>
            <person name="Bonito G."/>
        </authorList>
    </citation>
    <scope>NUCLEOTIDE SEQUENCE</scope>
    <source>
        <strain evidence="2">NRRL 28262</strain>
    </source>
</reference>
<feature type="region of interest" description="Disordered" evidence="1">
    <location>
        <begin position="258"/>
        <end position="282"/>
    </location>
</feature>
<name>A0AAD4H1G2_9FUNG</name>
<sequence length="282" mass="33065">DQAYASDPNHPQTTAGSSVPAAPMAHQVPPPPPPPPNAEVQTPVSVIPQEARTKLGLDIQSADQWIQFAMKAAPQDESWCYYELANIVSDYYRLLPPDRLAVESPQLKEHYAFLEGKIRIEIHAGRMRIAREEAKARRIQVAEHQKALEEFQRHQEQQRQEQDVQAQEYDQKVAMEIQHMQLQQKLEKLHHQQEIESQQQQLQEQQQNESQQQQIQQEQQQIRQELELQQQMELQQQQLQQQQLQQQQLQQQQLQQQQLQQQQPRRQRDHRLLSPAPSPSAD</sequence>
<evidence type="ECO:0000256" key="1">
    <source>
        <dbReference type="SAM" id="MobiDB-lite"/>
    </source>
</evidence>
<gene>
    <name evidence="2" type="ORF">BGZ95_004873</name>
</gene>
<dbReference type="EMBL" id="JAAAIL010002261">
    <property type="protein sequence ID" value="KAG0258800.1"/>
    <property type="molecule type" value="Genomic_DNA"/>
</dbReference>
<feature type="non-terminal residue" evidence="2">
    <location>
        <position position="1"/>
    </location>
</feature>
<organism evidence="2 3">
    <name type="scientific">Linnemannia exigua</name>
    <dbReference type="NCBI Taxonomy" id="604196"/>
    <lineage>
        <taxon>Eukaryota</taxon>
        <taxon>Fungi</taxon>
        <taxon>Fungi incertae sedis</taxon>
        <taxon>Mucoromycota</taxon>
        <taxon>Mortierellomycotina</taxon>
        <taxon>Mortierellomycetes</taxon>
        <taxon>Mortierellales</taxon>
        <taxon>Mortierellaceae</taxon>
        <taxon>Linnemannia</taxon>
    </lineage>
</organism>
<dbReference type="AlphaFoldDB" id="A0AAD4H1G2"/>
<dbReference type="Proteomes" id="UP001194580">
    <property type="component" value="Unassembled WGS sequence"/>
</dbReference>
<comment type="caution">
    <text evidence="2">The sequence shown here is derived from an EMBL/GenBank/DDBJ whole genome shotgun (WGS) entry which is preliminary data.</text>
</comment>
<feature type="compositionally biased region" description="Pro residues" evidence="1">
    <location>
        <begin position="28"/>
        <end position="37"/>
    </location>
</feature>
<proteinExistence type="predicted"/>
<evidence type="ECO:0000313" key="3">
    <source>
        <dbReference type="Proteomes" id="UP001194580"/>
    </source>
</evidence>
<keyword evidence="3" id="KW-1185">Reference proteome</keyword>